<sequence length="64" mass="7131">MINTPPLRRAGRQKRPRVPDALRKRAARTDACLDAKTRKDVLAPSQIVIPAFPLRPSTNQASEL</sequence>
<evidence type="ECO:0000256" key="1">
    <source>
        <dbReference type="SAM" id="MobiDB-lite"/>
    </source>
</evidence>
<proteinExistence type="predicted"/>
<dbReference type="Proteomes" id="UP000253729">
    <property type="component" value="Unassembled WGS sequence"/>
</dbReference>
<evidence type="ECO:0000313" key="3">
    <source>
        <dbReference type="Proteomes" id="UP000253729"/>
    </source>
</evidence>
<reference evidence="2 3" key="1">
    <citation type="submission" date="2018-07" db="EMBL/GenBank/DDBJ databases">
        <title>The genomes of Aspergillus section Nigri reveals drivers in fungal speciation.</title>
        <authorList>
            <consortium name="DOE Joint Genome Institute"/>
            <person name="Vesth T.C."/>
            <person name="Nybo J."/>
            <person name="Theobald S."/>
            <person name="Brandl J."/>
            <person name="Frisvad J.C."/>
            <person name="Nielsen K.F."/>
            <person name="Lyhne E.K."/>
            <person name="Kogle M.E."/>
            <person name="Kuo A."/>
            <person name="Riley R."/>
            <person name="Clum A."/>
            <person name="Nolan M."/>
            <person name="Lipzen A."/>
            <person name="Salamov A."/>
            <person name="Henrissat B."/>
            <person name="Wiebenga A."/>
            <person name="De vries R.P."/>
            <person name="Grigoriev I.V."/>
            <person name="Mortensen U.H."/>
            <person name="Andersen M.R."/>
            <person name="Baker S.E."/>
        </authorList>
    </citation>
    <scope>NUCLEOTIDE SEQUENCE [LARGE SCALE GENOMIC DNA]</scope>
    <source>
        <strain evidence="2 3">CBS 139.54b</strain>
    </source>
</reference>
<dbReference type="EMBL" id="KZ852107">
    <property type="protein sequence ID" value="RDH26972.1"/>
    <property type="molecule type" value="Genomic_DNA"/>
</dbReference>
<dbReference type="GeneID" id="38136705"/>
<name>A0A3F3PJS3_9EURO</name>
<accession>A0A3F3PJS3</accession>
<protein>
    <submittedName>
        <fullName evidence="2">Uncharacterized protein</fullName>
    </submittedName>
</protein>
<feature type="compositionally biased region" description="Basic and acidic residues" evidence="1">
    <location>
        <begin position="17"/>
        <end position="29"/>
    </location>
</feature>
<dbReference type="RefSeq" id="XP_026619994.1">
    <property type="nucleotide sequence ID" value="XM_026768349.1"/>
</dbReference>
<dbReference type="AlphaFoldDB" id="A0A3F3PJS3"/>
<feature type="region of interest" description="Disordered" evidence="1">
    <location>
        <begin position="1"/>
        <end position="29"/>
    </location>
</feature>
<evidence type="ECO:0000313" key="2">
    <source>
        <dbReference type="EMBL" id="RDH26972.1"/>
    </source>
</evidence>
<organism evidence="2 3">
    <name type="scientific">Aspergillus welwitschiae</name>
    <dbReference type="NCBI Taxonomy" id="1341132"/>
    <lineage>
        <taxon>Eukaryota</taxon>
        <taxon>Fungi</taxon>
        <taxon>Dikarya</taxon>
        <taxon>Ascomycota</taxon>
        <taxon>Pezizomycotina</taxon>
        <taxon>Eurotiomycetes</taxon>
        <taxon>Eurotiomycetidae</taxon>
        <taxon>Eurotiales</taxon>
        <taxon>Aspergillaceae</taxon>
        <taxon>Aspergillus</taxon>
        <taxon>Aspergillus subgen. Circumdati</taxon>
    </lineage>
</organism>
<keyword evidence="3" id="KW-1185">Reference proteome</keyword>
<gene>
    <name evidence="2" type="ORF">BDQ94DRAFT_154768</name>
</gene>